<feature type="transmembrane region" description="Helical" evidence="1">
    <location>
        <begin position="323"/>
        <end position="349"/>
    </location>
</feature>
<keyword evidence="2" id="KW-0378">Hydrolase</keyword>
<name>A0ABP8MB82_9BACT</name>
<dbReference type="InterPro" id="IPR027268">
    <property type="entry name" value="Peptidase_M4/M1_CTD_sf"/>
</dbReference>
<dbReference type="SUPFAM" id="SSF55486">
    <property type="entry name" value="Metalloproteases ('zincins'), catalytic domain"/>
    <property type="match status" value="1"/>
</dbReference>
<keyword evidence="1" id="KW-0472">Membrane</keyword>
<reference evidence="3" key="1">
    <citation type="journal article" date="2019" name="Int. J. Syst. Evol. Microbiol.">
        <title>The Global Catalogue of Microorganisms (GCM) 10K type strain sequencing project: providing services to taxonomists for standard genome sequencing and annotation.</title>
        <authorList>
            <consortium name="The Broad Institute Genomics Platform"/>
            <consortium name="The Broad Institute Genome Sequencing Center for Infectious Disease"/>
            <person name="Wu L."/>
            <person name="Ma J."/>
        </authorList>
    </citation>
    <scope>NUCLEOTIDE SEQUENCE [LARGE SCALE GENOMIC DNA]</scope>
    <source>
        <strain evidence="3">JCM 17927</strain>
    </source>
</reference>
<keyword evidence="3" id="KW-1185">Reference proteome</keyword>
<feature type="transmembrane region" description="Helical" evidence="1">
    <location>
        <begin position="581"/>
        <end position="602"/>
    </location>
</feature>
<evidence type="ECO:0000313" key="2">
    <source>
        <dbReference type="EMBL" id="GAA4447785.1"/>
    </source>
</evidence>
<feature type="transmembrane region" description="Helical" evidence="1">
    <location>
        <begin position="467"/>
        <end position="484"/>
    </location>
</feature>
<dbReference type="Proteomes" id="UP001501175">
    <property type="component" value="Unassembled WGS sequence"/>
</dbReference>
<dbReference type="EMBL" id="BAABHD010000005">
    <property type="protein sequence ID" value="GAA4447785.1"/>
    <property type="molecule type" value="Genomic_DNA"/>
</dbReference>
<dbReference type="GO" id="GO:0004177">
    <property type="term" value="F:aminopeptidase activity"/>
    <property type="evidence" value="ECO:0007669"/>
    <property type="project" value="UniProtKB-KW"/>
</dbReference>
<organism evidence="2 3">
    <name type="scientific">Nibrella saemangeumensis</name>
    <dbReference type="NCBI Taxonomy" id="1084526"/>
    <lineage>
        <taxon>Bacteria</taxon>
        <taxon>Pseudomonadati</taxon>
        <taxon>Bacteroidota</taxon>
        <taxon>Cytophagia</taxon>
        <taxon>Cytophagales</taxon>
        <taxon>Spirosomataceae</taxon>
        <taxon>Nibrella</taxon>
    </lineage>
</organism>
<protein>
    <submittedName>
        <fullName evidence="2">M1 family aminopeptidase</fullName>
    </submittedName>
</protein>
<evidence type="ECO:0000313" key="3">
    <source>
        <dbReference type="Proteomes" id="UP001501175"/>
    </source>
</evidence>
<dbReference type="InterPro" id="IPR050344">
    <property type="entry name" value="Peptidase_M1_aminopeptidases"/>
</dbReference>
<feature type="transmembrane region" description="Helical" evidence="1">
    <location>
        <begin position="48"/>
        <end position="71"/>
    </location>
</feature>
<feature type="transmembrane region" description="Helical" evidence="1">
    <location>
        <begin position="149"/>
        <end position="171"/>
    </location>
</feature>
<dbReference type="Gene3D" id="1.10.390.10">
    <property type="entry name" value="Neutral Protease Domain 2"/>
    <property type="match status" value="1"/>
</dbReference>
<feature type="transmembrane region" description="Helical" evidence="1">
    <location>
        <begin position="245"/>
        <end position="262"/>
    </location>
</feature>
<gene>
    <name evidence="2" type="ORF">GCM10023189_04630</name>
</gene>
<feature type="transmembrane region" description="Helical" evidence="1">
    <location>
        <begin position="106"/>
        <end position="129"/>
    </location>
</feature>
<proteinExistence type="predicted"/>
<keyword evidence="1" id="KW-1133">Transmembrane helix</keyword>
<feature type="transmembrane region" description="Helical" evidence="1">
    <location>
        <begin position="21"/>
        <end position="42"/>
    </location>
</feature>
<accession>A0ABP8MB82</accession>
<feature type="transmembrane region" description="Helical" evidence="1">
    <location>
        <begin position="496"/>
        <end position="518"/>
    </location>
</feature>
<keyword evidence="2" id="KW-0031">Aminopeptidase</keyword>
<dbReference type="PANTHER" id="PTHR11533">
    <property type="entry name" value="PROTEASE M1 ZINC METALLOPROTEASE"/>
    <property type="match status" value="1"/>
</dbReference>
<comment type="caution">
    <text evidence="2">The sequence shown here is derived from an EMBL/GenBank/DDBJ whole genome shotgun (WGS) entry which is preliminary data.</text>
</comment>
<dbReference type="Pfam" id="PF12730">
    <property type="entry name" value="ABC2_membrane_4"/>
    <property type="match status" value="1"/>
</dbReference>
<feature type="transmembrane region" description="Helical" evidence="1">
    <location>
        <begin position="380"/>
        <end position="397"/>
    </location>
</feature>
<keyword evidence="2" id="KW-0645">Protease</keyword>
<dbReference type="PANTHER" id="PTHR11533:SF174">
    <property type="entry name" value="PUROMYCIN-SENSITIVE AMINOPEPTIDASE-RELATED"/>
    <property type="match status" value="1"/>
</dbReference>
<feature type="transmembrane region" description="Helical" evidence="1">
    <location>
        <begin position="178"/>
        <end position="198"/>
    </location>
</feature>
<sequence>MKFWEIFRFEFAYQLRRPWPWLSLVVLVVFAFFSTRVAIVPVTLPQDFILNSPFIITSVSVFSCQIWLLLAPAVTGEAAARDAQTRMHPLTYTSPVSKAQYLGGRFLAAFVLHALILLGVQMGSLLAAYGPGANPEIIGPFRPTAYLAAYGYIGLSNALIATTFQFSAALFTGRPMASYFGSLVLFFLSYPVTLTLYMSGLHDRALLADPIGVMAIMNEMMSKWTIIEKNVRLFTLEDAMLWNRLLWLGIALVTLGFIYLCFQFAHRTTTAWWAWLTRRFAAKRPSPTDIGASRMTIPIPHAPQSFGFTTNLRQTIAVARSSFHLIATSPGGLFLLIAFPMLLTFVVLVEMQHWGIPLLPRTPHLLTKHLTGVLTSPTNYWVMVPLFIIYYAGELVWQERDAGLSENVDTTPVPEWVLFLGKLIGLGLILAAFMTIIVGVGLTVQVIRGYYQFEILRYGQVLLGLKLTDYLLFATLAMTVQAVVNQKYVGQMVALVVYLLMVFSSFLGIEHHLLVYASGPEWSVTDMRGFGQSVGPWLWFRLYWAAWAVLLSISARLLWVRGRESGSGKRLQLARLRFTRTTAGLAVLTGVLILLLGGFIFYNTNVLNEYVTDNELVKRRADYERQYGKYEGIPQPVRVATKVTIEIYPDRKAATMRGTYRLVNRHIVPINAVHLEPAFYVETRMTFDRPARVVVADDKLGHYIYALDKPLQPGDSLTLRFDVQLEPRGFRNSGLRSNGAGQGILENGTYFTGGALPVIGYQPLRELWSAEDRRTYGLPRQVTLPAPGDIDPGVMAGAAATFEATVGTDAGQVAVAPGELRRTWSKAGRRYFHYASDVPINGQDVFFSADYAVHREYWKHSSANAGQGVDIQIYLHPGHTEHRERLLRSVRASLDYYSAQFGPYPYRFLQIVEQPGNFMGMGVDGSGVITAGESFFQLDPQGDGFDAIFEIVAHEMGHQWWGMQLKGAFAEGGGVISESLAWYSAMQLVKNEKGREALRRFMSFMREPNPWPPMRTGLPLLRAMDPWANYRKGPYAMHALSEYVGEDRVNQALRTLIVKKASTLATTIDLYRELQAVTPDSLKPLLHDLFEVNASWTFDTKQATAKQTAAGHWQVTFEVDAHKIVADSAGAETEVPVNQWVEIGVFAAAKPGEVLGKPLYVQKHFIRSGKQTVTVTLPHKPARGGIDPYNLLDWEEGDNIEEIKFE</sequence>
<feature type="transmembrane region" description="Helical" evidence="1">
    <location>
        <begin position="417"/>
        <end position="447"/>
    </location>
</feature>
<keyword evidence="1" id="KW-0812">Transmembrane</keyword>
<evidence type="ECO:0000256" key="1">
    <source>
        <dbReference type="SAM" id="Phobius"/>
    </source>
</evidence>
<feature type="transmembrane region" description="Helical" evidence="1">
    <location>
        <begin position="538"/>
        <end position="560"/>
    </location>
</feature>